<protein>
    <recommendedName>
        <fullName evidence="4">DUF962 domain-containing protein</fullName>
    </recommendedName>
</protein>
<evidence type="ECO:0000313" key="3">
    <source>
        <dbReference type="Proteomes" id="UP000198755"/>
    </source>
</evidence>
<evidence type="ECO:0000256" key="1">
    <source>
        <dbReference type="SAM" id="Phobius"/>
    </source>
</evidence>
<feature type="transmembrane region" description="Helical" evidence="1">
    <location>
        <begin position="98"/>
        <end position="118"/>
    </location>
</feature>
<accession>A0A1I3Y0D3</accession>
<keyword evidence="1" id="KW-0472">Membrane</keyword>
<dbReference type="AlphaFoldDB" id="A0A1I3Y0D3"/>
<dbReference type="EMBL" id="FOSN01000004">
    <property type="protein sequence ID" value="SFK25284.1"/>
    <property type="molecule type" value="Genomic_DNA"/>
</dbReference>
<evidence type="ECO:0000313" key="2">
    <source>
        <dbReference type="EMBL" id="SFK25284.1"/>
    </source>
</evidence>
<organism evidence="2 3">
    <name type="scientific">Methylocapsa palsarum</name>
    <dbReference type="NCBI Taxonomy" id="1612308"/>
    <lineage>
        <taxon>Bacteria</taxon>
        <taxon>Pseudomonadati</taxon>
        <taxon>Pseudomonadota</taxon>
        <taxon>Alphaproteobacteria</taxon>
        <taxon>Hyphomicrobiales</taxon>
        <taxon>Beijerinckiaceae</taxon>
        <taxon>Methylocapsa</taxon>
    </lineage>
</organism>
<feature type="transmembrane region" description="Helical" evidence="1">
    <location>
        <begin position="130"/>
        <end position="148"/>
    </location>
</feature>
<keyword evidence="1" id="KW-0812">Transmembrane</keyword>
<dbReference type="RefSeq" id="WP_091680218.1">
    <property type="nucleotide sequence ID" value="NZ_FOSN01000004.1"/>
</dbReference>
<dbReference type="OrthoDB" id="7261056at2"/>
<proteinExistence type="predicted"/>
<reference evidence="2 3" key="1">
    <citation type="submission" date="2016-10" db="EMBL/GenBank/DDBJ databases">
        <authorList>
            <person name="de Groot N.N."/>
        </authorList>
    </citation>
    <scope>NUCLEOTIDE SEQUENCE [LARGE SCALE GENOMIC DNA]</scope>
    <source>
        <strain evidence="2 3">NE2</strain>
    </source>
</reference>
<gene>
    <name evidence="2" type="ORF">SAMN05444581_104215</name>
</gene>
<evidence type="ECO:0008006" key="4">
    <source>
        <dbReference type="Google" id="ProtNLM"/>
    </source>
</evidence>
<keyword evidence="1" id="KW-1133">Transmembrane helix</keyword>
<keyword evidence="3" id="KW-1185">Reference proteome</keyword>
<sequence length="202" mass="23387">MSSFLEVLRTQRWDDHRYYHQSRINQALHLFSAVSFVCTYVLVFTDPVAAALAGWLAAMCTRQIGHFFFEPKEYDNVNHATYEYKEEVKVGYNLKRKVVLMSVWAASPFVLYFNPTLFGIFDAPDGVGEFIRHVAVVWLFIAAAALIFRTVQLFIIKDVQTGLAWVTKILTDPFHDIKLYHMAPLYLLRGELFDTMTPEQHV</sequence>
<dbReference type="Proteomes" id="UP000198755">
    <property type="component" value="Unassembled WGS sequence"/>
</dbReference>
<name>A0A1I3Y0D3_9HYPH</name>
<feature type="transmembrane region" description="Helical" evidence="1">
    <location>
        <begin position="30"/>
        <end position="58"/>
    </location>
</feature>